<dbReference type="InterPro" id="IPR034122">
    <property type="entry name" value="Retropepsin-like_bacterial"/>
</dbReference>
<evidence type="ECO:0000256" key="1">
    <source>
        <dbReference type="SAM" id="SignalP"/>
    </source>
</evidence>
<accession>A0ABP8HN85</accession>
<dbReference type="Proteomes" id="UP001501725">
    <property type="component" value="Unassembled WGS sequence"/>
</dbReference>
<dbReference type="EMBL" id="BAABGY010000015">
    <property type="protein sequence ID" value="GAA4341463.1"/>
    <property type="molecule type" value="Genomic_DNA"/>
</dbReference>
<sequence length="335" mass="37101">MPSLRRHILLLALLLLGATGTAWCDTGAPGRPQRAHKGHHRIGPKRPVLPRILFHPDSTATVIPFNRVGNLMLVQATADTIEGNFIFDTGAAQVLLNSTYFRDYPATLVDLEGAGATGSTGALQRITLGNLRLGDLEYRRQDADLGNLGHLENTKGVRILGLLGMSLFRDCELLIDYEHNLLYIHRVRRRESVLYTSQTLSAAPSYVEFPIELKENFILLNTEIGGKKLQFVMDSGAESSVLDSRLPNSIFAQVQINRRVLLNGAGARKTEAFYGTLAQMKVGSQQLSALPVLISSLEHTCFADMSCINGILSFDAFAPRRMGFNFVTRKMYLWK</sequence>
<dbReference type="CDD" id="cd05483">
    <property type="entry name" value="retropepsin_like_bacteria"/>
    <property type="match status" value="1"/>
</dbReference>
<keyword evidence="3" id="KW-1185">Reference proteome</keyword>
<evidence type="ECO:0000313" key="3">
    <source>
        <dbReference type="Proteomes" id="UP001501725"/>
    </source>
</evidence>
<dbReference type="RefSeq" id="WP_345257675.1">
    <property type="nucleotide sequence ID" value="NZ_BAABGY010000015.1"/>
</dbReference>
<evidence type="ECO:0000313" key="2">
    <source>
        <dbReference type="EMBL" id="GAA4341463.1"/>
    </source>
</evidence>
<evidence type="ECO:0008006" key="4">
    <source>
        <dbReference type="Google" id="ProtNLM"/>
    </source>
</evidence>
<protein>
    <recommendedName>
        <fullName evidence="4">Peptidase A2 domain-containing protein</fullName>
    </recommendedName>
</protein>
<dbReference type="Pfam" id="PF13650">
    <property type="entry name" value="Asp_protease_2"/>
    <property type="match status" value="2"/>
</dbReference>
<gene>
    <name evidence="2" type="ORF">GCM10023184_39940</name>
</gene>
<reference evidence="3" key="1">
    <citation type="journal article" date="2019" name="Int. J. Syst. Evol. Microbiol.">
        <title>The Global Catalogue of Microorganisms (GCM) 10K type strain sequencing project: providing services to taxonomists for standard genome sequencing and annotation.</title>
        <authorList>
            <consortium name="The Broad Institute Genomics Platform"/>
            <consortium name="The Broad Institute Genome Sequencing Center for Infectious Disease"/>
            <person name="Wu L."/>
            <person name="Ma J."/>
        </authorList>
    </citation>
    <scope>NUCLEOTIDE SEQUENCE [LARGE SCALE GENOMIC DNA]</scope>
    <source>
        <strain evidence="3">JCM 17919</strain>
    </source>
</reference>
<feature type="signal peptide" evidence="1">
    <location>
        <begin position="1"/>
        <end position="24"/>
    </location>
</feature>
<feature type="chain" id="PRO_5045203387" description="Peptidase A2 domain-containing protein" evidence="1">
    <location>
        <begin position="25"/>
        <end position="335"/>
    </location>
</feature>
<dbReference type="Gene3D" id="2.40.70.10">
    <property type="entry name" value="Acid Proteases"/>
    <property type="match status" value="2"/>
</dbReference>
<comment type="caution">
    <text evidence="2">The sequence shown here is derived from an EMBL/GenBank/DDBJ whole genome shotgun (WGS) entry which is preliminary data.</text>
</comment>
<proteinExistence type="predicted"/>
<name>A0ABP8HN85_9BACT</name>
<keyword evidence="1" id="KW-0732">Signal</keyword>
<dbReference type="SUPFAM" id="SSF50630">
    <property type="entry name" value="Acid proteases"/>
    <property type="match status" value="1"/>
</dbReference>
<organism evidence="2 3">
    <name type="scientific">Flaviaesturariibacter amylovorans</name>
    <dbReference type="NCBI Taxonomy" id="1084520"/>
    <lineage>
        <taxon>Bacteria</taxon>
        <taxon>Pseudomonadati</taxon>
        <taxon>Bacteroidota</taxon>
        <taxon>Chitinophagia</taxon>
        <taxon>Chitinophagales</taxon>
        <taxon>Chitinophagaceae</taxon>
        <taxon>Flaviaestuariibacter</taxon>
    </lineage>
</organism>
<dbReference type="InterPro" id="IPR021109">
    <property type="entry name" value="Peptidase_aspartic_dom_sf"/>
</dbReference>